<dbReference type="KEGG" id="rca:Rcas_2103"/>
<sequence>MTKHPVVWFYVLAFVISWFGWLPIVAGSRGVSPFNSPVFQFLLILPAIGPALAAIIVTAASDGKAGVNLLLKPLLQWQVGAIWLILAIITPALLLVVGKIVTNTLDLAVTLAPQGNNIVAVAFSALVLSLFANPWEEVGWRGFALSRLQKNHNALVATLVVGVLWGLWHLPIFFWIGNPMAEHPFLAWFIGTVAVSFVYTWLYNSTKGSLLVVALFHIFGNTFGVIISGVFVIALAIVYSVVAVLLVTVYGKDHIARYERVYAG</sequence>
<keyword evidence="1" id="KW-0812">Transmembrane</keyword>
<dbReference type="PANTHER" id="PTHR35797:SF1">
    <property type="entry name" value="PROTEASE"/>
    <property type="match status" value="1"/>
</dbReference>
<evidence type="ECO:0000256" key="1">
    <source>
        <dbReference type="SAM" id="Phobius"/>
    </source>
</evidence>
<feature type="transmembrane region" description="Helical" evidence="1">
    <location>
        <begin position="185"/>
        <end position="203"/>
    </location>
</feature>
<dbReference type="EMBL" id="CP000804">
    <property type="protein sequence ID" value="ABU58188.1"/>
    <property type="molecule type" value="Genomic_DNA"/>
</dbReference>
<dbReference type="AlphaFoldDB" id="A7NL18"/>
<dbReference type="PANTHER" id="PTHR35797">
    <property type="entry name" value="PROTEASE-RELATED"/>
    <property type="match status" value="1"/>
</dbReference>
<proteinExistence type="predicted"/>
<protein>
    <submittedName>
        <fullName evidence="3">Abortive infection protein</fullName>
    </submittedName>
</protein>
<dbReference type="InterPro" id="IPR003675">
    <property type="entry name" value="Rce1/LyrA-like_dom"/>
</dbReference>
<dbReference type="HOGENOM" id="CLU_064706_4_0_0"/>
<keyword evidence="1" id="KW-1133">Transmembrane helix</keyword>
<dbReference type="InterPro" id="IPR042150">
    <property type="entry name" value="MmRce1-like"/>
</dbReference>
<dbReference type="Proteomes" id="UP000000263">
    <property type="component" value="Chromosome"/>
</dbReference>
<feature type="domain" description="CAAX prenyl protease 2/Lysostaphin resistance protein A-like" evidence="2">
    <location>
        <begin position="122"/>
        <end position="222"/>
    </location>
</feature>
<name>A7NL18_ROSCS</name>
<dbReference type="GO" id="GO:0080120">
    <property type="term" value="P:CAAX-box protein maturation"/>
    <property type="evidence" value="ECO:0007669"/>
    <property type="project" value="UniProtKB-ARBA"/>
</dbReference>
<keyword evidence="1" id="KW-0472">Membrane</keyword>
<dbReference type="OrthoDB" id="9777755at2"/>
<feature type="transmembrane region" description="Helical" evidence="1">
    <location>
        <begin position="80"/>
        <end position="97"/>
    </location>
</feature>
<reference evidence="3 4" key="1">
    <citation type="submission" date="2007-08" db="EMBL/GenBank/DDBJ databases">
        <title>Complete sequence of Roseiflexus castenholzii DSM 13941.</title>
        <authorList>
            <consortium name="US DOE Joint Genome Institute"/>
            <person name="Copeland A."/>
            <person name="Lucas S."/>
            <person name="Lapidus A."/>
            <person name="Barry K."/>
            <person name="Glavina del Rio T."/>
            <person name="Dalin E."/>
            <person name="Tice H."/>
            <person name="Pitluck S."/>
            <person name="Thompson L.S."/>
            <person name="Brettin T."/>
            <person name="Bruce D."/>
            <person name="Detter J.C."/>
            <person name="Han C."/>
            <person name="Tapia R."/>
            <person name="Schmutz J."/>
            <person name="Larimer F."/>
            <person name="Land M."/>
            <person name="Hauser L."/>
            <person name="Kyrpides N."/>
            <person name="Mikhailova N."/>
            <person name="Bryant D.A."/>
            <person name="Hanada S."/>
            <person name="Tsukatani Y."/>
            <person name="Richardson P."/>
        </authorList>
    </citation>
    <scope>NUCLEOTIDE SEQUENCE [LARGE SCALE GENOMIC DNA]</scope>
    <source>
        <strain evidence="4">DSM 13941 / HLO8</strain>
    </source>
</reference>
<dbReference type="RefSeq" id="WP_012120612.1">
    <property type="nucleotide sequence ID" value="NC_009767.1"/>
</dbReference>
<evidence type="ECO:0000313" key="4">
    <source>
        <dbReference type="Proteomes" id="UP000000263"/>
    </source>
</evidence>
<gene>
    <name evidence="3" type="ordered locus">Rcas_2103</name>
</gene>
<dbReference type="MEROPS" id="G05.004"/>
<dbReference type="STRING" id="383372.Rcas_2103"/>
<evidence type="ECO:0000313" key="3">
    <source>
        <dbReference type="EMBL" id="ABU58188.1"/>
    </source>
</evidence>
<dbReference type="Pfam" id="PF02517">
    <property type="entry name" value="Rce1-like"/>
    <property type="match status" value="1"/>
</dbReference>
<organism evidence="3 4">
    <name type="scientific">Roseiflexus castenholzii (strain DSM 13941 / HLO8)</name>
    <dbReference type="NCBI Taxonomy" id="383372"/>
    <lineage>
        <taxon>Bacteria</taxon>
        <taxon>Bacillati</taxon>
        <taxon>Chloroflexota</taxon>
        <taxon>Chloroflexia</taxon>
        <taxon>Chloroflexales</taxon>
        <taxon>Roseiflexineae</taxon>
        <taxon>Roseiflexaceae</taxon>
        <taxon>Roseiflexus</taxon>
    </lineage>
</organism>
<feature type="transmembrane region" description="Helical" evidence="1">
    <location>
        <begin position="155"/>
        <end position="176"/>
    </location>
</feature>
<feature type="transmembrane region" description="Helical" evidence="1">
    <location>
        <begin position="38"/>
        <end position="60"/>
    </location>
</feature>
<feature type="transmembrane region" description="Helical" evidence="1">
    <location>
        <begin position="118"/>
        <end position="135"/>
    </location>
</feature>
<dbReference type="GO" id="GO:0004175">
    <property type="term" value="F:endopeptidase activity"/>
    <property type="evidence" value="ECO:0007669"/>
    <property type="project" value="UniProtKB-ARBA"/>
</dbReference>
<feature type="transmembrane region" description="Helical" evidence="1">
    <location>
        <begin position="6"/>
        <end position="26"/>
    </location>
</feature>
<accession>A7NL18</accession>
<dbReference type="eggNOG" id="COG1266">
    <property type="taxonomic scope" value="Bacteria"/>
</dbReference>
<evidence type="ECO:0000259" key="2">
    <source>
        <dbReference type="Pfam" id="PF02517"/>
    </source>
</evidence>
<feature type="transmembrane region" description="Helical" evidence="1">
    <location>
        <begin position="223"/>
        <end position="250"/>
    </location>
</feature>
<keyword evidence="4" id="KW-1185">Reference proteome</keyword>